<comment type="subcellular location">
    <subcellularLocation>
        <location evidence="1">Nucleus</location>
    </subcellularLocation>
</comment>
<dbReference type="InterPro" id="IPR034922">
    <property type="entry name" value="REX1-like_exo"/>
</dbReference>
<keyword evidence="5" id="KW-0269">Exonuclease</keyword>
<evidence type="ECO:0000256" key="7">
    <source>
        <dbReference type="SAM" id="MobiDB-lite"/>
    </source>
</evidence>
<dbReference type="InterPro" id="IPR012337">
    <property type="entry name" value="RNaseH-like_sf"/>
</dbReference>
<dbReference type="eggNOG" id="KOG2248">
    <property type="taxonomic scope" value="Eukaryota"/>
</dbReference>
<dbReference type="Proteomes" id="UP000001519">
    <property type="component" value="Chromosome 8"/>
</dbReference>
<dbReference type="AlphaFoldDB" id="G3SK32"/>
<dbReference type="InParanoid" id="G3SK32"/>
<dbReference type="EMBL" id="CABD030057755">
    <property type="status" value="NOT_ANNOTATED_CDS"/>
    <property type="molecule type" value="Genomic_DNA"/>
</dbReference>
<dbReference type="FunCoup" id="G3SK32">
    <property type="interactions" value="11"/>
</dbReference>
<dbReference type="InterPro" id="IPR031736">
    <property type="entry name" value="REXO1-like_dom"/>
</dbReference>
<keyword evidence="3" id="KW-0540">Nuclease</keyword>
<reference evidence="9" key="3">
    <citation type="submission" date="2025-08" db="UniProtKB">
        <authorList>
            <consortium name="Ensembl"/>
        </authorList>
    </citation>
    <scope>IDENTIFICATION</scope>
</reference>
<dbReference type="SMART" id="SM00479">
    <property type="entry name" value="EXOIII"/>
    <property type="match status" value="2"/>
</dbReference>
<name>G3SK32_GORGO</name>
<dbReference type="EMBL" id="CABD030057754">
    <property type="status" value="NOT_ANNOTATED_CDS"/>
    <property type="molecule type" value="Genomic_DNA"/>
</dbReference>
<dbReference type="Pfam" id="PF15870">
    <property type="entry name" value="EloA-BP1"/>
    <property type="match status" value="2"/>
</dbReference>
<comment type="similarity">
    <text evidence="2">Belongs to the REXO1/REXO3 family.</text>
</comment>
<sequence length="929" mass="101615">MLRATAPCWFPPGYPEAKKVAEEAALEAPEFPLPSHQPAQSFGLRVPQMHSQASAFVDIQAEPQNRGPAVPPAWPKMVTEACYFPAQRGSACCLPGAPRLSERPSGVRIAAPRKRKTIAHSSSPCLVTGYTDAKRTRVASSSQRSSGSKVGRQPGKMRNRSGMACKTTTTISSKRIVRRPSLPSLKKPIILRRSGCQVPTVIRRGYLQLFTEECLKFCASKQEAEEKALNEEKVAYDCSPNKNRYLNVVLNTLKRLKGLTPSSMPGLSRAALYGRLQEFLLTQDQLKENGYPFPHPERPGGAVLFTGQGKGPGDSCCRVCCRCGTEYLVSSSGRCVRDQLCYYHWGRVRSSQVAGGRVSQYTCCAAAPGSVGCQVAKQHVRDGRKESLDGFVETFKKELSRDAYPGIYALDCEMCYTTHGLELTRVTVVDADMRVVYDTFVKPDNEIVDYNTRFSGVTEADVAKTSITLPQVQAILLSFFSAQTILIGHSLESDLLALKLIHSTVVDTAVLFPHYLGFPYKRSLRNLAADYLGQIIQDSQDGHNSSEDANACLQLGPGDSSCRVCCRCGTEYLVSSSGRCVRDQLCYYHWGRVRSSQVAGGRVSQYTCCAAAPGSVGCQVAKQHVRDGRKESLDGFVETFKKQLSRDAYPGIYALDCEMCYTTHGLELTRVTVVDADMRVVYDTFVKPDNEIVDYNTRFSGVTEADVAKTSITLPQVQAILLSFFSAQTILIGHSLESDLLALKLIHSTVVDTAVLFPHYLGFPYKRSLRNLAADYLGQIIQDSQDGHNSSEDANACLQLVMWKVRQRAQIQPRQRSASPSALPQASSKTAISPESSPCPPRPKETGAAGGRRGQKAKSNPNPPLPVPQSPCSGPPSMSPSLCPSQTSVLPPIASPMPEPQLPFTRVPATAPRACPHPSAPRRPLWLHH</sequence>
<dbReference type="CDD" id="cd06145">
    <property type="entry name" value="REX1_like"/>
    <property type="match status" value="2"/>
</dbReference>
<dbReference type="InterPro" id="IPR047021">
    <property type="entry name" value="REXO1/3/4-like"/>
</dbReference>
<feature type="compositionally biased region" description="Pro residues" evidence="7">
    <location>
        <begin position="861"/>
        <end position="878"/>
    </location>
</feature>
<feature type="domain" description="Exonuclease" evidence="8">
    <location>
        <begin position="651"/>
        <end position="810"/>
    </location>
</feature>
<dbReference type="EMBL" id="CABD030057757">
    <property type="status" value="NOT_ANNOTATED_CDS"/>
    <property type="molecule type" value="Genomic_DNA"/>
</dbReference>
<evidence type="ECO:0000256" key="1">
    <source>
        <dbReference type="ARBA" id="ARBA00004123"/>
    </source>
</evidence>
<reference evidence="10" key="1">
    <citation type="submission" date="2011-05" db="EMBL/GenBank/DDBJ databases">
        <title>Insights into the evolution of the great apes provided by the gorilla genome.</title>
        <authorList>
            <person name="Scally A."/>
        </authorList>
    </citation>
    <scope>NUCLEOTIDE SEQUENCE [LARGE SCALE GENOMIC DNA]</scope>
</reference>
<dbReference type="HOGENOM" id="CLU_022453_5_2_1"/>
<dbReference type="FunFam" id="3.30.420.10:FF:000021">
    <property type="entry name" value="RNA exonuclease 1 homolog"/>
    <property type="match status" value="2"/>
</dbReference>
<evidence type="ECO:0000256" key="6">
    <source>
        <dbReference type="ARBA" id="ARBA00023242"/>
    </source>
</evidence>
<dbReference type="GO" id="GO:0031125">
    <property type="term" value="P:rRNA 3'-end processing"/>
    <property type="evidence" value="ECO:0000318"/>
    <property type="project" value="GO_Central"/>
</dbReference>
<dbReference type="Ensembl" id="ENSGGOT00000032462.2">
    <property type="protein sequence ID" value="ENSGGOP00000028475.2"/>
    <property type="gene ID" value="ENSGGOG00000043426.1"/>
</dbReference>
<dbReference type="GO" id="GO:0004527">
    <property type="term" value="F:exonuclease activity"/>
    <property type="evidence" value="ECO:0000318"/>
    <property type="project" value="GO_Central"/>
</dbReference>
<dbReference type="InterPro" id="IPR013520">
    <property type="entry name" value="Ribonucl_H"/>
</dbReference>
<feature type="region of interest" description="Disordered" evidence="7">
    <location>
        <begin position="811"/>
        <end position="929"/>
    </location>
</feature>
<keyword evidence="6" id="KW-0539">Nucleus</keyword>
<dbReference type="EMBL" id="CABD030057758">
    <property type="status" value="NOT_ANNOTATED_CDS"/>
    <property type="molecule type" value="Genomic_DNA"/>
</dbReference>
<evidence type="ECO:0000256" key="4">
    <source>
        <dbReference type="ARBA" id="ARBA00022801"/>
    </source>
</evidence>
<reference evidence="9 10" key="2">
    <citation type="journal article" date="2012" name="Nature">
        <title>Insights into hominid evolution from the gorilla genome sequence.</title>
        <authorList>
            <person name="Scally A."/>
            <person name="Dutheil J.Y."/>
            <person name="Hillier L.W."/>
            <person name="Jordan G.E."/>
            <person name="Goodhead I."/>
            <person name="Herrero J."/>
            <person name="Hobolth A."/>
            <person name="Lappalainen T."/>
            <person name="Mailund T."/>
            <person name="Marques-Bonet T."/>
            <person name="McCarthy S."/>
            <person name="Montgomery S.H."/>
            <person name="Schwalie P.C."/>
            <person name="Tang Y.A."/>
            <person name="Ward M.C."/>
            <person name="Xue Y."/>
            <person name="Yngvadottir B."/>
            <person name="Alkan C."/>
            <person name="Andersen L.N."/>
            <person name="Ayub Q."/>
            <person name="Ball E.V."/>
            <person name="Beal K."/>
            <person name="Bradley B.J."/>
            <person name="Chen Y."/>
            <person name="Clee C.M."/>
            <person name="Fitzgerald S."/>
            <person name="Graves T.A."/>
            <person name="Gu Y."/>
            <person name="Heath P."/>
            <person name="Heger A."/>
            <person name="Karakoc E."/>
            <person name="Kolb-Kokocinski A."/>
            <person name="Laird G.K."/>
            <person name="Lunter G."/>
            <person name="Meader S."/>
            <person name="Mort M."/>
            <person name="Mullikin J.C."/>
            <person name="Munch K."/>
            <person name="O'Connor T.D."/>
            <person name="Phillips A.D."/>
            <person name="Prado-Martinez J."/>
            <person name="Rogers A.S."/>
            <person name="Sajjadian S."/>
            <person name="Schmidt D."/>
            <person name="Shaw K."/>
            <person name="Simpson J.T."/>
            <person name="Stenson P.D."/>
            <person name="Turner D.J."/>
            <person name="Vigilant L."/>
            <person name="Vilella A.J."/>
            <person name="Whitener W."/>
            <person name="Zhu B."/>
            <person name="Cooper D.N."/>
            <person name="de Jong P."/>
            <person name="Dermitzakis E.T."/>
            <person name="Eichler E.E."/>
            <person name="Flicek P."/>
            <person name="Goldman N."/>
            <person name="Mundy N.I."/>
            <person name="Ning Z."/>
            <person name="Odom D.T."/>
            <person name="Ponting C.P."/>
            <person name="Quail M.A."/>
            <person name="Ryder O.A."/>
            <person name="Searle S.M."/>
            <person name="Warren W.C."/>
            <person name="Wilson R.K."/>
            <person name="Schierup M.H."/>
            <person name="Rogers J."/>
            <person name="Tyler-Smith C."/>
            <person name="Durbin R."/>
        </authorList>
    </citation>
    <scope>NUCLEOTIDE SEQUENCE [LARGE SCALE GENOMIC DNA]</scope>
</reference>
<evidence type="ECO:0000313" key="10">
    <source>
        <dbReference type="Proteomes" id="UP000001519"/>
    </source>
</evidence>
<dbReference type="GeneTree" id="ENSGT00940000163589"/>
<accession>G3SK32</accession>
<proteinExistence type="inferred from homology"/>
<feature type="compositionally biased region" description="Low complexity" evidence="7">
    <location>
        <begin position="817"/>
        <end position="828"/>
    </location>
</feature>
<keyword evidence="10" id="KW-1185">Reference proteome</keyword>
<reference evidence="9" key="4">
    <citation type="submission" date="2025-09" db="UniProtKB">
        <authorList>
            <consortium name="Ensembl"/>
        </authorList>
    </citation>
    <scope>IDENTIFICATION</scope>
</reference>
<dbReference type="PANTHER" id="PTHR12801">
    <property type="entry name" value="RNA EXONUCLEASE REXO1 / RECO3 FAMILY MEMBER-RELATED"/>
    <property type="match status" value="1"/>
</dbReference>
<dbReference type="InterPro" id="IPR036397">
    <property type="entry name" value="RNaseH_sf"/>
</dbReference>
<dbReference type="STRING" id="9593.ENSGGOP00000028475"/>
<dbReference type="GO" id="GO:0005634">
    <property type="term" value="C:nucleus"/>
    <property type="evidence" value="ECO:0000318"/>
    <property type="project" value="GO_Central"/>
</dbReference>
<feature type="domain" description="Exonuclease" evidence="8">
    <location>
        <begin position="406"/>
        <end position="571"/>
    </location>
</feature>
<dbReference type="SUPFAM" id="SSF53098">
    <property type="entry name" value="Ribonuclease H-like"/>
    <property type="match status" value="2"/>
</dbReference>
<evidence type="ECO:0000256" key="2">
    <source>
        <dbReference type="ARBA" id="ARBA00006357"/>
    </source>
</evidence>
<keyword evidence="4" id="KW-0378">Hydrolase</keyword>
<evidence type="ECO:0000256" key="5">
    <source>
        <dbReference type="ARBA" id="ARBA00022839"/>
    </source>
</evidence>
<feature type="region of interest" description="Disordered" evidence="7">
    <location>
        <begin position="133"/>
        <end position="161"/>
    </location>
</feature>
<organism evidence="9 10">
    <name type="scientific">Gorilla gorilla gorilla</name>
    <name type="common">Western lowland gorilla</name>
    <dbReference type="NCBI Taxonomy" id="9595"/>
    <lineage>
        <taxon>Eukaryota</taxon>
        <taxon>Metazoa</taxon>
        <taxon>Chordata</taxon>
        <taxon>Craniata</taxon>
        <taxon>Vertebrata</taxon>
        <taxon>Euteleostomi</taxon>
        <taxon>Mammalia</taxon>
        <taxon>Eutheria</taxon>
        <taxon>Euarchontoglires</taxon>
        <taxon>Primates</taxon>
        <taxon>Haplorrhini</taxon>
        <taxon>Catarrhini</taxon>
        <taxon>Hominidae</taxon>
        <taxon>Gorilla</taxon>
    </lineage>
</organism>
<evidence type="ECO:0000256" key="3">
    <source>
        <dbReference type="ARBA" id="ARBA00022722"/>
    </source>
</evidence>
<dbReference type="GO" id="GO:0003676">
    <property type="term" value="F:nucleic acid binding"/>
    <property type="evidence" value="ECO:0007669"/>
    <property type="project" value="InterPro"/>
</dbReference>
<dbReference type="Gene3D" id="3.30.420.10">
    <property type="entry name" value="Ribonuclease H-like superfamily/Ribonuclease H"/>
    <property type="match status" value="2"/>
</dbReference>
<dbReference type="EMBL" id="CABD030057756">
    <property type="status" value="NOT_ANNOTATED_CDS"/>
    <property type="molecule type" value="Genomic_DNA"/>
</dbReference>
<protein>
    <recommendedName>
        <fullName evidence="8">Exonuclease domain-containing protein</fullName>
    </recommendedName>
</protein>
<dbReference type="PANTHER" id="PTHR12801:SF22">
    <property type="entry name" value="EXONUCLEASE GOR-RELATED"/>
    <property type="match status" value="1"/>
</dbReference>
<evidence type="ECO:0000259" key="8">
    <source>
        <dbReference type="SMART" id="SM00479"/>
    </source>
</evidence>
<evidence type="ECO:0000313" key="9">
    <source>
        <dbReference type="Ensembl" id="ENSGGOP00000028475.2"/>
    </source>
</evidence>